<gene>
    <name evidence="2" type="ORF">ACFOZ7_10330</name>
</gene>
<dbReference type="RefSeq" id="WP_246966077.1">
    <property type="nucleotide sequence ID" value="NZ_CP095397.1"/>
</dbReference>
<comment type="caution">
    <text evidence="2">The sequence shown here is derived from an EMBL/GenBank/DDBJ whole genome shotgun (WGS) entry which is preliminary data.</text>
</comment>
<dbReference type="SUPFAM" id="SSF53300">
    <property type="entry name" value="vWA-like"/>
    <property type="match status" value="1"/>
</dbReference>
<proteinExistence type="predicted"/>
<feature type="region of interest" description="Disordered" evidence="1">
    <location>
        <begin position="102"/>
        <end position="154"/>
    </location>
</feature>
<dbReference type="InterPro" id="IPR036465">
    <property type="entry name" value="vWFA_dom_sf"/>
</dbReference>
<dbReference type="CDD" id="cd00198">
    <property type="entry name" value="vWFA"/>
    <property type="match status" value="1"/>
</dbReference>
<evidence type="ECO:0000313" key="3">
    <source>
        <dbReference type="Proteomes" id="UP001595821"/>
    </source>
</evidence>
<name>A0ABD5NZG3_9EURY</name>
<evidence type="ECO:0000256" key="1">
    <source>
        <dbReference type="SAM" id="MobiDB-lite"/>
    </source>
</evidence>
<dbReference type="PANTHER" id="PTHR39338">
    <property type="entry name" value="BLL5662 PROTEIN-RELATED"/>
    <property type="match status" value="1"/>
</dbReference>
<dbReference type="AlphaFoldDB" id="A0ABD5NZG3"/>
<dbReference type="InterPro" id="IPR008912">
    <property type="entry name" value="Uncharacterised_CoxE"/>
</dbReference>
<dbReference type="GeneID" id="71854035"/>
<reference evidence="2 3" key="1">
    <citation type="journal article" date="2014" name="Int. J. Syst. Evol. Microbiol.">
        <title>Complete genome sequence of Corynebacterium casei LMG S-19264T (=DSM 44701T), isolated from a smear-ripened cheese.</title>
        <authorList>
            <consortium name="US DOE Joint Genome Institute (JGI-PGF)"/>
            <person name="Walter F."/>
            <person name="Albersmeier A."/>
            <person name="Kalinowski J."/>
            <person name="Ruckert C."/>
        </authorList>
    </citation>
    <scope>NUCLEOTIDE SEQUENCE [LARGE SCALE GENOMIC DNA]</scope>
    <source>
        <strain evidence="2 3">IBRC-M 10912</strain>
    </source>
</reference>
<evidence type="ECO:0000313" key="2">
    <source>
        <dbReference type="EMBL" id="MFC4247390.1"/>
    </source>
</evidence>
<protein>
    <submittedName>
        <fullName evidence="2">VWA domain-containing protein</fullName>
    </submittedName>
</protein>
<dbReference type="Proteomes" id="UP001595821">
    <property type="component" value="Unassembled WGS sequence"/>
</dbReference>
<dbReference type="PANTHER" id="PTHR39338:SF6">
    <property type="entry name" value="BLL5662 PROTEIN"/>
    <property type="match status" value="1"/>
</dbReference>
<dbReference type="EMBL" id="JBHSDJ010000029">
    <property type="protein sequence ID" value="MFC4247390.1"/>
    <property type="molecule type" value="Genomic_DNA"/>
</dbReference>
<sequence length="435" mass="46900">MSERSDSDDVGEHVRTELIQFVRALRRDGAAVPANAAPTAARALAAVGLENRRRVRTALRASLLTDSADFETFDRLFEAFWRRLTAGLEDERSLSSLAAESDGLAPLGEPAVDENAPGESTDSDHAGRATGRSLAESFATAAPADTDADSDDTEATAALYSPSGVASTVDGRALTDAGDLSTAFRELTRALAGLQGRRFEPGSDRAAIRRALRTSVSTGGTVLSLPKRERQRTDVRALVVVDVSQSVIDAVDRGFLIDVLRQARRHWRDTRVFFFDEELREVTEAVDAPSSQAAIAALEAAETAWGGGTQIGGSLEGLRERAPDAIDRRTVVFVISDGLDRGDVGVLERELSWIARRAKRVLWLNPLAATASYEPAARGMAAALPYIDGLFAFADPSDVVELARQLRQQGVGGRIGYEFDTRENRQTTTRTVTNT</sequence>
<dbReference type="Pfam" id="PF05762">
    <property type="entry name" value="VWA_CoxE"/>
    <property type="match status" value="1"/>
</dbReference>
<organism evidence="2 3">
    <name type="scientific">Natribaculum luteum</name>
    <dbReference type="NCBI Taxonomy" id="1586232"/>
    <lineage>
        <taxon>Archaea</taxon>
        <taxon>Methanobacteriati</taxon>
        <taxon>Methanobacteriota</taxon>
        <taxon>Stenosarchaea group</taxon>
        <taxon>Halobacteria</taxon>
        <taxon>Halobacteriales</taxon>
        <taxon>Natrialbaceae</taxon>
        <taxon>Natribaculum</taxon>
    </lineage>
</organism>
<dbReference type="Gene3D" id="3.40.50.410">
    <property type="entry name" value="von Willebrand factor, type A domain"/>
    <property type="match status" value="1"/>
</dbReference>
<accession>A0ABD5NZG3</accession>